<evidence type="ECO:0000313" key="2">
    <source>
        <dbReference type="Proteomes" id="UP000183900"/>
    </source>
</evidence>
<dbReference type="AlphaFoldDB" id="A0A0K6IDC4"/>
<reference evidence="2" key="1">
    <citation type="submission" date="2015-08" db="EMBL/GenBank/DDBJ databases">
        <authorList>
            <person name="Varghese N."/>
        </authorList>
    </citation>
    <scope>NUCLEOTIDE SEQUENCE [LARGE SCALE GENOMIC DNA]</scope>
    <source>
        <strain evidence="2">DSM 23407</strain>
    </source>
</reference>
<protein>
    <submittedName>
        <fullName evidence="1">Uncharacterized protein</fullName>
    </submittedName>
</protein>
<dbReference type="Proteomes" id="UP000183900">
    <property type="component" value="Unassembled WGS sequence"/>
</dbReference>
<dbReference type="OrthoDB" id="7847400at2"/>
<organism evidence="1 2">
    <name type="scientific">Pannonibacter indicus</name>
    <dbReference type="NCBI Taxonomy" id="466044"/>
    <lineage>
        <taxon>Bacteria</taxon>
        <taxon>Pseudomonadati</taxon>
        <taxon>Pseudomonadota</taxon>
        <taxon>Alphaproteobacteria</taxon>
        <taxon>Hyphomicrobiales</taxon>
        <taxon>Stappiaceae</taxon>
        <taxon>Pannonibacter</taxon>
    </lineage>
</organism>
<name>A0A0K6IDC4_9HYPH</name>
<gene>
    <name evidence="1" type="ORF">Ga0061067_1305</name>
</gene>
<dbReference type="EMBL" id="CYHE01000030">
    <property type="protein sequence ID" value="CUB01139.1"/>
    <property type="molecule type" value="Genomic_DNA"/>
</dbReference>
<accession>A0A0K6IDC4</accession>
<proteinExistence type="predicted"/>
<evidence type="ECO:0000313" key="1">
    <source>
        <dbReference type="EMBL" id="CUB01139.1"/>
    </source>
</evidence>
<dbReference type="RefSeq" id="WP_055457258.1">
    <property type="nucleotide sequence ID" value="NZ_CYHE01000030.1"/>
</dbReference>
<keyword evidence="2" id="KW-1185">Reference proteome</keyword>
<sequence length="152" mass="17379">MMRLLFAGLWVCLTTLGASYAAVYWMTQDGNGAARDERLMVGIDYEQLRAINVPIIENGALQGYVVVQLVFTADGDALRKSPVKPQPFIIDEAFRLLYTDEKLNFRRLERYDIEGLKSRVRDAVNTRLGNKLVQEILVEEFNYFTKSDVLSH</sequence>